<dbReference type="AlphaFoldDB" id="A0A1J5TKI5"/>
<comment type="caution">
    <text evidence="5">The sequence shown here is derived from an EMBL/GenBank/DDBJ whole genome shotgun (WGS) entry which is preliminary data.</text>
</comment>
<evidence type="ECO:0000256" key="2">
    <source>
        <dbReference type="ARBA" id="ARBA00022723"/>
    </source>
</evidence>
<evidence type="ECO:0000256" key="1">
    <source>
        <dbReference type="ARBA" id="ARBA00001946"/>
    </source>
</evidence>
<dbReference type="SFLD" id="SFLDG01129">
    <property type="entry name" value="C1.5:_HAD__Beta-PGM__Phosphata"/>
    <property type="match status" value="1"/>
</dbReference>
<dbReference type="NCBIfam" id="TIGR01509">
    <property type="entry name" value="HAD-SF-IA-v3"/>
    <property type="match status" value="1"/>
</dbReference>
<dbReference type="EC" id="3.1.3.-" evidence="5"/>
<dbReference type="PANTHER" id="PTHR46193:SF18">
    <property type="entry name" value="HEXITOL PHOSPHATASE B"/>
    <property type="match status" value="1"/>
</dbReference>
<organism evidence="5">
    <name type="scientific">mine drainage metagenome</name>
    <dbReference type="NCBI Taxonomy" id="410659"/>
    <lineage>
        <taxon>unclassified sequences</taxon>
        <taxon>metagenomes</taxon>
        <taxon>ecological metagenomes</taxon>
    </lineage>
</organism>
<keyword evidence="3" id="KW-0460">Magnesium</keyword>
<accession>A0A1J5TKI5</accession>
<dbReference type="SUPFAM" id="SSF56784">
    <property type="entry name" value="HAD-like"/>
    <property type="match status" value="1"/>
</dbReference>
<dbReference type="InterPro" id="IPR041492">
    <property type="entry name" value="HAD_2"/>
</dbReference>
<dbReference type="InterPro" id="IPR006439">
    <property type="entry name" value="HAD-SF_hydro_IA"/>
</dbReference>
<keyword evidence="2" id="KW-0479">Metal-binding</keyword>
<sequence>MSDTAFLFDLNGTIIDDMEFHARAWYDILNNDLHANLSWDEVKKEMYGKNDELLIRIFGEGYFTKEKMKELSVEKERRYQKEFTPHLKLIKGLDVFLERSFHQNIPMAIGTAAIMFNVDYIINGLHLHKYFKSIVSADDVAVSKPDPETFIKCADQLEMDYTKCIVFEDSPKGVESALRAGMQAVVIKTYHTVEEFSHLPNIIMAVDDYTDKALQTLFI</sequence>
<evidence type="ECO:0000313" key="5">
    <source>
        <dbReference type="EMBL" id="OIR14212.1"/>
    </source>
</evidence>
<gene>
    <name evidence="5" type="primary">yqaB_1</name>
    <name evidence="5" type="ORF">GALL_46730</name>
</gene>
<keyword evidence="5" id="KW-0378">Hydrolase</keyword>
<name>A0A1J5TKI5_9ZZZZ</name>
<proteinExistence type="predicted"/>
<comment type="cofactor">
    <cofactor evidence="1">
        <name>Mg(2+)</name>
        <dbReference type="ChEBI" id="CHEBI:18420"/>
    </cofactor>
</comment>
<keyword evidence="4" id="KW-0119">Carbohydrate metabolism</keyword>
<dbReference type="InterPro" id="IPR023198">
    <property type="entry name" value="PGP-like_dom2"/>
</dbReference>
<reference evidence="5" key="1">
    <citation type="submission" date="2016-10" db="EMBL/GenBank/DDBJ databases">
        <title>Sequence of Gallionella enrichment culture.</title>
        <authorList>
            <person name="Poehlein A."/>
            <person name="Muehling M."/>
            <person name="Daniel R."/>
        </authorList>
    </citation>
    <scope>NUCLEOTIDE SEQUENCE</scope>
</reference>
<dbReference type="PANTHER" id="PTHR46193">
    <property type="entry name" value="6-PHOSPHOGLUCONATE PHOSPHATASE"/>
    <property type="match status" value="1"/>
</dbReference>
<evidence type="ECO:0000256" key="3">
    <source>
        <dbReference type="ARBA" id="ARBA00022842"/>
    </source>
</evidence>
<dbReference type="GO" id="GO:0046872">
    <property type="term" value="F:metal ion binding"/>
    <property type="evidence" value="ECO:0007669"/>
    <property type="project" value="UniProtKB-KW"/>
</dbReference>
<dbReference type="SFLD" id="SFLDS00003">
    <property type="entry name" value="Haloacid_Dehalogenase"/>
    <property type="match status" value="1"/>
</dbReference>
<dbReference type="InterPro" id="IPR051600">
    <property type="entry name" value="Beta-PGM-like"/>
</dbReference>
<dbReference type="CDD" id="cd07505">
    <property type="entry name" value="HAD_BPGM-like"/>
    <property type="match status" value="1"/>
</dbReference>
<dbReference type="InterPro" id="IPR036412">
    <property type="entry name" value="HAD-like_sf"/>
</dbReference>
<dbReference type="InterPro" id="IPR023214">
    <property type="entry name" value="HAD_sf"/>
</dbReference>
<dbReference type="EMBL" id="MLJW01000012">
    <property type="protein sequence ID" value="OIR14212.1"/>
    <property type="molecule type" value="Genomic_DNA"/>
</dbReference>
<protein>
    <submittedName>
        <fullName evidence="5">Fructose-1-phosphate phosphatase YqaB</fullName>
        <ecNumber evidence="5">3.1.3.-</ecNumber>
    </submittedName>
</protein>
<dbReference type="Gene3D" id="3.40.50.1000">
    <property type="entry name" value="HAD superfamily/HAD-like"/>
    <property type="match status" value="1"/>
</dbReference>
<dbReference type="GO" id="GO:0016787">
    <property type="term" value="F:hydrolase activity"/>
    <property type="evidence" value="ECO:0007669"/>
    <property type="project" value="UniProtKB-KW"/>
</dbReference>
<dbReference type="Pfam" id="PF13419">
    <property type="entry name" value="HAD_2"/>
    <property type="match status" value="1"/>
</dbReference>
<dbReference type="Gene3D" id="1.10.150.240">
    <property type="entry name" value="Putative phosphatase, domain 2"/>
    <property type="match status" value="1"/>
</dbReference>
<evidence type="ECO:0000256" key="4">
    <source>
        <dbReference type="ARBA" id="ARBA00023277"/>
    </source>
</evidence>